<dbReference type="Proteomes" id="UP000460290">
    <property type="component" value="Unassembled WGS sequence"/>
</dbReference>
<keyword evidence="2" id="KW-1185">Reference proteome</keyword>
<dbReference type="AlphaFoldDB" id="A0A844Z9I3"/>
<reference evidence="1 2" key="1">
    <citation type="submission" date="2019-12" db="EMBL/GenBank/DDBJ databases">
        <title>Genomic-based taxomic classification of the family Erythrobacteraceae.</title>
        <authorList>
            <person name="Xu L."/>
        </authorList>
    </citation>
    <scope>NUCLEOTIDE SEQUENCE [LARGE SCALE GENOMIC DNA]</scope>
    <source>
        <strain evidence="1 2">KCTC 42006</strain>
    </source>
</reference>
<evidence type="ECO:0000313" key="1">
    <source>
        <dbReference type="EMBL" id="MXO84164.1"/>
    </source>
</evidence>
<organism evidence="1 2">
    <name type="scientific">Pontixanthobacter aestiaquae</name>
    <dbReference type="NCBI Taxonomy" id="1509367"/>
    <lineage>
        <taxon>Bacteria</taxon>
        <taxon>Pseudomonadati</taxon>
        <taxon>Pseudomonadota</taxon>
        <taxon>Alphaproteobacteria</taxon>
        <taxon>Sphingomonadales</taxon>
        <taxon>Erythrobacteraceae</taxon>
        <taxon>Pontixanthobacter</taxon>
    </lineage>
</organism>
<protein>
    <submittedName>
        <fullName evidence="1">Uncharacterized protein</fullName>
    </submittedName>
</protein>
<dbReference type="OrthoDB" id="7391054at2"/>
<gene>
    <name evidence="1" type="ORF">GRI35_12375</name>
</gene>
<dbReference type="RefSeq" id="WP_160614433.1">
    <property type="nucleotide sequence ID" value="NZ_JAUFQM010000001.1"/>
</dbReference>
<sequence>MMSAPSFALGDRAVKCVFVTGLLLAITACKPPATDDYVERVTLSEADGLASMPIDSPDTEDAVWVESDRAGRILYGEPGGTPLMALACTEEAGKRFVHITRFAKADPDAQALIALIGNGHTARLPIDAAWNGRVWLWEGNYPASSLDLNVFTGPRRIEATVPGAGSVILNPSPRPAQLVEACRRQVPETPSPA</sequence>
<name>A0A844Z9I3_9SPHN</name>
<accession>A0A844Z9I3</accession>
<comment type="caution">
    <text evidence="1">The sequence shown here is derived from an EMBL/GenBank/DDBJ whole genome shotgun (WGS) entry which is preliminary data.</text>
</comment>
<proteinExistence type="predicted"/>
<evidence type="ECO:0000313" key="2">
    <source>
        <dbReference type="Proteomes" id="UP000460290"/>
    </source>
</evidence>
<dbReference type="EMBL" id="WTYZ01000001">
    <property type="protein sequence ID" value="MXO84164.1"/>
    <property type="molecule type" value="Genomic_DNA"/>
</dbReference>